<keyword evidence="1" id="KW-0132">Cell division</keyword>
<keyword evidence="1" id="KW-0131">Cell cycle</keyword>
<reference evidence="1 2" key="1">
    <citation type="submission" date="2016-03" db="EMBL/GenBank/DDBJ databases">
        <title>EvidentialGene: Evidence-directed Construction of Genes on Genomes.</title>
        <authorList>
            <person name="Gilbert D.G."/>
            <person name="Choi J.-H."/>
            <person name="Mockaitis K."/>
            <person name="Colbourne J."/>
            <person name="Pfrender M."/>
        </authorList>
    </citation>
    <scope>NUCLEOTIDE SEQUENCE [LARGE SCALE GENOMIC DNA]</scope>
    <source>
        <strain evidence="1 2">Xinb3</strain>
        <tissue evidence="1">Complete organism</tissue>
    </source>
</reference>
<name>A0A164SJU0_9CRUS</name>
<evidence type="ECO:0000313" key="1">
    <source>
        <dbReference type="EMBL" id="KZS09696.1"/>
    </source>
</evidence>
<dbReference type="EMBL" id="LRGB01002003">
    <property type="protein sequence ID" value="KZS09696.1"/>
    <property type="molecule type" value="Genomic_DNA"/>
</dbReference>
<evidence type="ECO:0000313" key="2">
    <source>
        <dbReference type="Proteomes" id="UP000076858"/>
    </source>
</evidence>
<dbReference type="Proteomes" id="UP000076858">
    <property type="component" value="Unassembled WGS sequence"/>
</dbReference>
<comment type="caution">
    <text evidence="1">The sequence shown here is derived from an EMBL/GenBank/DDBJ whole genome shotgun (WGS) entry which is preliminary data.</text>
</comment>
<sequence length="92" mass="10826">MRMARDQKTRKATNKTKYACKTKEQVVQKLRLASNKIKMLMQWKQRAKARLQVMKKDVVNLRAKMSEIAKSTTLQNIQDKMKIKMDSKVTLL</sequence>
<dbReference type="GO" id="GO:0051301">
    <property type="term" value="P:cell division"/>
    <property type="evidence" value="ECO:0007669"/>
    <property type="project" value="UniProtKB-KW"/>
</dbReference>
<organism evidence="1 2">
    <name type="scientific">Daphnia magna</name>
    <dbReference type="NCBI Taxonomy" id="35525"/>
    <lineage>
        <taxon>Eukaryota</taxon>
        <taxon>Metazoa</taxon>
        <taxon>Ecdysozoa</taxon>
        <taxon>Arthropoda</taxon>
        <taxon>Crustacea</taxon>
        <taxon>Branchiopoda</taxon>
        <taxon>Diplostraca</taxon>
        <taxon>Cladocera</taxon>
        <taxon>Anomopoda</taxon>
        <taxon>Daphniidae</taxon>
        <taxon>Daphnia</taxon>
    </lineage>
</organism>
<proteinExistence type="predicted"/>
<accession>A0A164SJU0</accession>
<gene>
    <name evidence="1" type="ORF">APZ42_026014</name>
</gene>
<dbReference type="AlphaFoldDB" id="A0A164SJU0"/>
<protein>
    <submittedName>
        <fullName evidence="1">Putative Cell division protein ftsj</fullName>
    </submittedName>
</protein>
<keyword evidence="2" id="KW-1185">Reference proteome</keyword>